<comment type="caution">
    <text evidence="1">The sequence shown here is derived from an EMBL/GenBank/DDBJ whole genome shotgun (WGS) entry which is preliminary data.</text>
</comment>
<evidence type="ECO:0000313" key="1">
    <source>
        <dbReference type="EMBL" id="NYF91700.1"/>
    </source>
</evidence>
<reference evidence="1 2" key="1">
    <citation type="submission" date="2020-07" db="EMBL/GenBank/DDBJ databases">
        <title>Genomic Encyclopedia of Type Strains, Phase IV (KMG-V): Genome sequencing to study the core and pangenomes of soil and plant-associated prokaryotes.</title>
        <authorList>
            <person name="Whitman W."/>
        </authorList>
    </citation>
    <scope>NUCLEOTIDE SEQUENCE [LARGE SCALE GENOMIC DNA]</scope>
    <source>
        <strain evidence="1 2">M8UP22</strain>
    </source>
</reference>
<dbReference type="Proteomes" id="UP000564385">
    <property type="component" value="Unassembled WGS sequence"/>
</dbReference>
<name>A0A852VJ95_9BACT</name>
<accession>A0A852VJ95</accession>
<organism evidence="1 2">
    <name type="scientific">Tunturiibacter lichenicola</name>
    <dbReference type="NCBI Taxonomy" id="2051959"/>
    <lineage>
        <taxon>Bacteria</taxon>
        <taxon>Pseudomonadati</taxon>
        <taxon>Acidobacteriota</taxon>
        <taxon>Terriglobia</taxon>
        <taxon>Terriglobales</taxon>
        <taxon>Acidobacteriaceae</taxon>
        <taxon>Tunturiibacter</taxon>
    </lineage>
</organism>
<dbReference type="AlphaFoldDB" id="A0A852VJ95"/>
<sequence length="106" mass="11618">MLWLLVVLDNVFENFDVVLELSLILVETGERIGQALSVAFDLGVEAGFGFVDEMTVVLPLDAAFEAERDEQADGDGQEMKQKVSPAMNGFMGRVHIDHGGDLVEIH</sequence>
<gene>
    <name evidence="1" type="ORF">HDF08_003819</name>
</gene>
<proteinExistence type="predicted"/>
<evidence type="ECO:0000313" key="2">
    <source>
        <dbReference type="Proteomes" id="UP000564385"/>
    </source>
</evidence>
<protein>
    <submittedName>
        <fullName evidence="1">Uncharacterized protein</fullName>
    </submittedName>
</protein>
<dbReference type="EMBL" id="JACCCU010000003">
    <property type="protein sequence ID" value="NYF91700.1"/>
    <property type="molecule type" value="Genomic_DNA"/>
</dbReference>